<keyword evidence="3" id="KW-1185">Reference proteome</keyword>
<proteinExistence type="predicted"/>
<reference evidence="2 3" key="1">
    <citation type="submission" date="2019-03" db="EMBL/GenBank/DDBJ databases">
        <title>Sequencing 23 genomes of Wallemia ichthyophaga.</title>
        <authorList>
            <person name="Gostincar C."/>
        </authorList>
    </citation>
    <scope>NUCLEOTIDE SEQUENCE [LARGE SCALE GENOMIC DNA]</scope>
    <source>
        <strain evidence="2 3">EXF-5753</strain>
    </source>
</reference>
<protein>
    <recommendedName>
        <fullName evidence="4">WW domain-containing protein</fullName>
    </recommendedName>
</protein>
<dbReference type="Gene3D" id="2.20.70.10">
    <property type="match status" value="1"/>
</dbReference>
<dbReference type="Proteomes" id="UP000310189">
    <property type="component" value="Unassembled WGS sequence"/>
</dbReference>
<evidence type="ECO:0000313" key="3">
    <source>
        <dbReference type="Proteomes" id="UP000310189"/>
    </source>
</evidence>
<evidence type="ECO:0008006" key="4">
    <source>
        <dbReference type="Google" id="ProtNLM"/>
    </source>
</evidence>
<sequence>MSSAEQMPLPVGWIREYDPNHQAYFYVDTHQTPAHVTWDDPRQNPLYANLVPTTHSGQPFTRADAPPSTQQQIKQRDVTNNWFEELSGTRNGSAAATPQSTTTPIKDVAAGALGALALSGVAFKHAAVKDAKSSHSLSAGWGSGLSN</sequence>
<evidence type="ECO:0000256" key="1">
    <source>
        <dbReference type="SAM" id="MobiDB-lite"/>
    </source>
</evidence>
<dbReference type="EMBL" id="SPNW01000029">
    <property type="protein sequence ID" value="TIA89241.1"/>
    <property type="molecule type" value="Genomic_DNA"/>
</dbReference>
<dbReference type="SUPFAM" id="SSF51045">
    <property type="entry name" value="WW domain"/>
    <property type="match status" value="1"/>
</dbReference>
<feature type="region of interest" description="Disordered" evidence="1">
    <location>
        <begin position="53"/>
        <end position="75"/>
    </location>
</feature>
<evidence type="ECO:0000313" key="2">
    <source>
        <dbReference type="EMBL" id="TIA89241.1"/>
    </source>
</evidence>
<gene>
    <name evidence="2" type="ORF">E3P99_02153</name>
</gene>
<accession>A0A4T0FLK2</accession>
<dbReference type="AlphaFoldDB" id="A0A4T0FLK2"/>
<name>A0A4T0FLK2_9BASI</name>
<organism evidence="2 3">
    <name type="scientific">Wallemia hederae</name>
    <dbReference type="NCBI Taxonomy" id="1540922"/>
    <lineage>
        <taxon>Eukaryota</taxon>
        <taxon>Fungi</taxon>
        <taxon>Dikarya</taxon>
        <taxon>Basidiomycota</taxon>
        <taxon>Wallemiomycotina</taxon>
        <taxon>Wallemiomycetes</taxon>
        <taxon>Wallemiales</taxon>
        <taxon>Wallemiaceae</taxon>
        <taxon>Wallemia</taxon>
    </lineage>
</organism>
<dbReference type="OrthoDB" id="2507428at2759"/>
<dbReference type="InterPro" id="IPR036020">
    <property type="entry name" value="WW_dom_sf"/>
</dbReference>
<comment type="caution">
    <text evidence="2">The sequence shown here is derived from an EMBL/GenBank/DDBJ whole genome shotgun (WGS) entry which is preliminary data.</text>
</comment>